<dbReference type="Proteomes" id="UP000196036">
    <property type="component" value="Unassembled WGS sequence"/>
</dbReference>
<sequence length="37" mass="4373">MRIFKEKGELIMYTALFVLGIAIFGYLMYVLVKPEKF</sequence>
<dbReference type="InterPro" id="IPR011726">
    <property type="entry name" value="KdpF"/>
</dbReference>
<organism evidence="1 2">
    <name type="scientific">Bacteroides xylanisolvens</name>
    <dbReference type="NCBI Taxonomy" id="371601"/>
    <lineage>
        <taxon>Bacteria</taxon>
        <taxon>Pseudomonadati</taxon>
        <taxon>Bacteroidota</taxon>
        <taxon>Bacteroidia</taxon>
        <taxon>Bacteroidales</taxon>
        <taxon>Bacteroidaceae</taxon>
        <taxon>Bacteroides</taxon>
    </lineage>
</organism>
<dbReference type="GO" id="GO:0005886">
    <property type="term" value="C:plasma membrane"/>
    <property type="evidence" value="ECO:0007669"/>
    <property type="project" value="InterPro"/>
</dbReference>
<dbReference type="GO" id="GO:0008556">
    <property type="term" value="F:P-type potassium transmembrane transporter activity"/>
    <property type="evidence" value="ECO:0007669"/>
    <property type="project" value="InterPro"/>
</dbReference>
<dbReference type="AlphaFoldDB" id="A0A1Y4VGE4"/>
<evidence type="ECO:0000313" key="2">
    <source>
        <dbReference type="Proteomes" id="UP000196036"/>
    </source>
</evidence>
<comment type="caution">
    <text evidence="1">The sequence shown here is derived from an EMBL/GenBank/DDBJ whole genome shotgun (WGS) entry which is preliminary data.</text>
</comment>
<reference evidence="2" key="1">
    <citation type="submission" date="2017-04" db="EMBL/GenBank/DDBJ databases">
        <title>Function of individual gut microbiota members based on whole genome sequencing of pure cultures obtained from chicken caecum.</title>
        <authorList>
            <person name="Medvecky M."/>
            <person name="Cejkova D."/>
            <person name="Polansky O."/>
            <person name="Karasova D."/>
            <person name="Kubasova T."/>
            <person name="Cizek A."/>
            <person name="Rychlik I."/>
        </authorList>
    </citation>
    <scope>NUCLEOTIDE SEQUENCE [LARGE SCALE GENOMIC DNA]</scope>
    <source>
        <strain evidence="2">An109</strain>
    </source>
</reference>
<dbReference type="Pfam" id="PF09604">
    <property type="entry name" value="Potass_KdpF"/>
    <property type="match status" value="1"/>
</dbReference>
<proteinExistence type="predicted"/>
<dbReference type="EMBL" id="NFLW01000072">
    <property type="protein sequence ID" value="OUQ62111.1"/>
    <property type="molecule type" value="Genomic_DNA"/>
</dbReference>
<evidence type="ECO:0000313" key="1">
    <source>
        <dbReference type="EMBL" id="OUQ62111.1"/>
    </source>
</evidence>
<name>A0A1Y4VGE4_9BACE</name>
<gene>
    <name evidence="1" type="ORF">B5E52_21950</name>
</gene>
<accession>A0A1Y4VGE4</accession>
<protein>
    <submittedName>
        <fullName evidence="1">ATPase</fullName>
    </submittedName>
</protein>